<dbReference type="Proteomes" id="UP000642180">
    <property type="component" value="Unassembled WGS sequence"/>
</dbReference>
<reference evidence="4" key="1">
    <citation type="journal article" date="2019" name="Int. J. Syst. Evol. Microbiol.">
        <title>The Global Catalogue of Microorganisms (GCM) 10K type strain sequencing project: providing services to taxonomists for standard genome sequencing and annotation.</title>
        <authorList>
            <consortium name="The Broad Institute Genomics Platform"/>
            <consortium name="The Broad Institute Genome Sequencing Center for Infectious Disease"/>
            <person name="Wu L."/>
            <person name="Ma J."/>
        </authorList>
    </citation>
    <scope>NUCLEOTIDE SEQUENCE [LARGE SCALE GENOMIC DNA]</scope>
    <source>
        <strain evidence="4">CCM 2767</strain>
    </source>
</reference>
<name>A0A8J3AT62_9BURK</name>
<keyword evidence="2" id="KW-0472">Membrane</keyword>
<organism evidence="3 4">
    <name type="scientific">Oxalicibacterium faecigallinarum</name>
    <dbReference type="NCBI Taxonomy" id="573741"/>
    <lineage>
        <taxon>Bacteria</taxon>
        <taxon>Pseudomonadati</taxon>
        <taxon>Pseudomonadota</taxon>
        <taxon>Betaproteobacteria</taxon>
        <taxon>Burkholderiales</taxon>
        <taxon>Oxalobacteraceae</taxon>
        <taxon>Oxalicibacterium</taxon>
    </lineage>
</organism>
<keyword evidence="2" id="KW-0812">Transmembrane</keyword>
<feature type="transmembrane region" description="Helical" evidence="2">
    <location>
        <begin position="5"/>
        <end position="25"/>
    </location>
</feature>
<feature type="coiled-coil region" evidence="1">
    <location>
        <begin position="52"/>
        <end position="100"/>
    </location>
</feature>
<evidence type="ECO:0000313" key="3">
    <source>
        <dbReference type="EMBL" id="GGI15708.1"/>
    </source>
</evidence>
<dbReference type="AlphaFoldDB" id="A0A8J3AT62"/>
<keyword evidence="2" id="KW-1133">Transmembrane helix</keyword>
<feature type="transmembrane region" description="Helical" evidence="2">
    <location>
        <begin position="31"/>
        <end position="48"/>
    </location>
</feature>
<evidence type="ECO:0000256" key="2">
    <source>
        <dbReference type="SAM" id="Phobius"/>
    </source>
</evidence>
<comment type="caution">
    <text evidence="3">The sequence shown here is derived from an EMBL/GenBank/DDBJ whole genome shotgun (WGS) entry which is preliminary data.</text>
</comment>
<evidence type="ECO:0000313" key="4">
    <source>
        <dbReference type="Proteomes" id="UP000642180"/>
    </source>
</evidence>
<gene>
    <name evidence="3" type="ORF">GCM10008066_00250</name>
</gene>
<dbReference type="EMBL" id="BMDI01000001">
    <property type="protein sequence ID" value="GGI15708.1"/>
    <property type="molecule type" value="Genomic_DNA"/>
</dbReference>
<sequence length="103" mass="11168">MKDIVFGIVQLVVTLGAAVGVYMLVEADSSARIVLAILTYLALIVHFNQSGARRLADQVESLKEELEVIKDDLDNSTTALAELQDELEALKTQIGSSAEEDYA</sequence>
<dbReference type="Gene3D" id="1.20.5.110">
    <property type="match status" value="1"/>
</dbReference>
<dbReference type="RefSeq" id="WP_188379256.1">
    <property type="nucleotide sequence ID" value="NZ_BMDI01000001.1"/>
</dbReference>
<protein>
    <submittedName>
        <fullName evidence="3">Uncharacterized protein</fullName>
    </submittedName>
</protein>
<proteinExistence type="predicted"/>
<evidence type="ECO:0000256" key="1">
    <source>
        <dbReference type="SAM" id="Coils"/>
    </source>
</evidence>
<keyword evidence="4" id="KW-1185">Reference proteome</keyword>
<keyword evidence="1" id="KW-0175">Coiled coil</keyword>
<accession>A0A8J3AT62</accession>